<name>A0A0A5GBI4_9BACI</name>
<comment type="function">
    <text evidence="2">Involved in bacillithiol (BSH) biosynthesis. May catalyze the last step of the pathway, the addition of cysteine to glucosamine malate (GlcN-Mal) to generate BSH.</text>
</comment>
<evidence type="ECO:0000259" key="4">
    <source>
        <dbReference type="Pfam" id="PF24850"/>
    </source>
</evidence>
<feature type="domain" description="Bacillithiol biosynthesis BshC N-terminal Rossmann-like" evidence="3">
    <location>
        <begin position="1"/>
        <end position="379"/>
    </location>
</feature>
<sequence>MWIQPIQLQKQSELMKQYRQQAHEVLDKFHYNPFESSDYQQRCEEINERSYQRERLAEHLRFVNEQWGASDDTLANIERLKQPNSVVVVGGQQAGLLTGPLYTIHKIVSILVMAREQEAALGVPVIPIFWIAGEDHDYEEINHVYMPQSPRMKKFRIMQKQLTKASISEVEMDYDHVITWLDRLFAQMKETSYTTEVYQFIKEKLDQSNSFVDFFAKLTTALFAEKGLVLLDAHHPQLRTMESDYFKQMIHHQSEISKGVAEALNESSRQGYVINLDVDIQDGHLFYHHNGDRILLVRNQDGLWEGKNGECSFTLEEMLDIAEHEPSKLSNNVVTRPLMQDLLLPTLAFVGGPGEIAYWSVLKPAFESVGVQMPPVVPRKSITLLDRKSEKCLNRHMIDVEKAISFGVAEQKNQWIAMQSYPPIEQLSDEVKKAIERAHRPLKEKAKEIQADLGQLAEKNLFHLFRDVEFLQERMESALQEKYRSELEMFDTLDVIVNPEDGLQERMWNILPWMNEYGLELPNRLCEQSFDVHDSHYVVYL</sequence>
<dbReference type="EMBL" id="AVPG01000002">
    <property type="protein sequence ID" value="KGX88548.1"/>
    <property type="molecule type" value="Genomic_DNA"/>
</dbReference>
<evidence type="ECO:0000259" key="3">
    <source>
        <dbReference type="Pfam" id="PF10079"/>
    </source>
</evidence>
<dbReference type="STRING" id="1385512.N784_07715"/>
<dbReference type="InterPro" id="IPR055398">
    <property type="entry name" value="Rossmann-like_BshC"/>
</dbReference>
<dbReference type="AlphaFoldDB" id="A0A0A5GBI4"/>
<dbReference type="Proteomes" id="UP000030401">
    <property type="component" value="Unassembled WGS sequence"/>
</dbReference>
<evidence type="ECO:0000313" key="6">
    <source>
        <dbReference type="Proteomes" id="UP000030401"/>
    </source>
</evidence>
<dbReference type="GO" id="GO:0016874">
    <property type="term" value="F:ligase activity"/>
    <property type="evidence" value="ECO:0007669"/>
    <property type="project" value="UniProtKB-UniRule"/>
</dbReference>
<dbReference type="InterPro" id="IPR055399">
    <property type="entry name" value="CC_BshC"/>
</dbReference>
<accession>A0A0A5GBI4</accession>
<dbReference type="NCBIfam" id="TIGR03998">
    <property type="entry name" value="thiol_BshC"/>
    <property type="match status" value="1"/>
</dbReference>
<dbReference type="Pfam" id="PF24850">
    <property type="entry name" value="CC_BshC"/>
    <property type="match status" value="1"/>
</dbReference>
<keyword evidence="6" id="KW-1185">Reference proteome</keyword>
<dbReference type="InterPro" id="IPR011199">
    <property type="entry name" value="Bacillithiol_biosynth_BshC"/>
</dbReference>
<evidence type="ECO:0000256" key="1">
    <source>
        <dbReference type="ARBA" id="ARBA00022598"/>
    </source>
</evidence>
<dbReference type="HAMAP" id="MF_01867">
    <property type="entry name" value="BshC"/>
    <property type="match status" value="1"/>
</dbReference>
<dbReference type="PIRSF" id="PIRSF012535">
    <property type="entry name" value="UCP012535"/>
    <property type="match status" value="1"/>
</dbReference>
<feature type="domain" description="Bacillithiol biosynthesis BshC C-terminal coiled-coil" evidence="4">
    <location>
        <begin position="382"/>
        <end position="541"/>
    </location>
</feature>
<evidence type="ECO:0000313" key="5">
    <source>
        <dbReference type="EMBL" id="KGX88548.1"/>
    </source>
</evidence>
<organism evidence="5 6">
    <name type="scientific">Pontibacillus litoralis JSM 072002</name>
    <dbReference type="NCBI Taxonomy" id="1385512"/>
    <lineage>
        <taxon>Bacteria</taxon>
        <taxon>Bacillati</taxon>
        <taxon>Bacillota</taxon>
        <taxon>Bacilli</taxon>
        <taxon>Bacillales</taxon>
        <taxon>Bacillaceae</taxon>
        <taxon>Pontibacillus</taxon>
    </lineage>
</organism>
<evidence type="ECO:0000256" key="2">
    <source>
        <dbReference type="HAMAP-Rule" id="MF_01867"/>
    </source>
</evidence>
<comment type="similarity">
    <text evidence="2">Belongs to the BshC family.</text>
</comment>
<dbReference type="eggNOG" id="COG4365">
    <property type="taxonomic scope" value="Bacteria"/>
</dbReference>
<protein>
    <recommendedName>
        <fullName evidence="2">Putative cysteine ligase BshC</fullName>
        <ecNumber evidence="2">6.-.-.-</ecNumber>
    </recommendedName>
</protein>
<dbReference type="Pfam" id="PF10079">
    <property type="entry name" value="Rossmann-like_BshC"/>
    <property type="match status" value="1"/>
</dbReference>
<reference evidence="5 6" key="1">
    <citation type="submission" date="2013-08" db="EMBL/GenBank/DDBJ databases">
        <authorList>
            <person name="Huang J."/>
            <person name="Wang G."/>
        </authorList>
    </citation>
    <scope>NUCLEOTIDE SEQUENCE [LARGE SCALE GENOMIC DNA]</scope>
    <source>
        <strain evidence="5 6">JSM 072002</strain>
    </source>
</reference>
<gene>
    <name evidence="2" type="primary">bshC</name>
    <name evidence="5" type="ORF">N784_07715</name>
</gene>
<keyword evidence="1 2" id="KW-0436">Ligase</keyword>
<comment type="caution">
    <text evidence="5">The sequence shown here is derived from an EMBL/GenBank/DDBJ whole genome shotgun (WGS) entry which is preliminary data.</text>
</comment>
<dbReference type="EC" id="6.-.-.-" evidence="2"/>
<proteinExistence type="inferred from homology"/>